<proteinExistence type="predicted"/>
<evidence type="ECO:0000313" key="3">
    <source>
        <dbReference type="Proteomes" id="UP000320239"/>
    </source>
</evidence>
<dbReference type="AlphaFoldDB" id="A0A561W9W6"/>
<evidence type="ECO:0000313" key="2">
    <source>
        <dbReference type="EMBL" id="TWG20650.1"/>
    </source>
</evidence>
<comment type="caution">
    <text evidence="2">The sequence shown here is derived from an EMBL/GenBank/DDBJ whole genome shotgun (WGS) entry which is preliminary data.</text>
</comment>
<dbReference type="Proteomes" id="UP000320239">
    <property type="component" value="Unassembled WGS sequence"/>
</dbReference>
<keyword evidence="3" id="KW-1185">Reference proteome</keyword>
<gene>
    <name evidence="2" type="ORF">FHX34_103179</name>
</gene>
<accession>A0A561W9W6</accession>
<reference evidence="2 3" key="1">
    <citation type="submission" date="2019-06" db="EMBL/GenBank/DDBJ databases">
        <title>Sequencing the genomes of 1000 actinobacteria strains.</title>
        <authorList>
            <person name="Klenk H.-P."/>
        </authorList>
    </citation>
    <scope>NUCLEOTIDE SEQUENCE [LARGE SCALE GENOMIC DNA]</scope>
    <source>
        <strain evidence="2 3">DSM 43866</strain>
    </source>
</reference>
<dbReference type="OrthoDB" id="3727872at2"/>
<organism evidence="2 3">
    <name type="scientific">Actinoplanes teichomyceticus</name>
    <dbReference type="NCBI Taxonomy" id="1867"/>
    <lineage>
        <taxon>Bacteria</taxon>
        <taxon>Bacillati</taxon>
        <taxon>Actinomycetota</taxon>
        <taxon>Actinomycetes</taxon>
        <taxon>Micromonosporales</taxon>
        <taxon>Micromonosporaceae</taxon>
        <taxon>Actinoplanes</taxon>
    </lineage>
</organism>
<dbReference type="RefSeq" id="WP_122979388.1">
    <property type="nucleotide sequence ID" value="NZ_BOMX01000102.1"/>
</dbReference>
<protein>
    <submittedName>
        <fullName evidence="2">Uncharacterized protein</fullName>
    </submittedName>
</protein>
<feature type="region of interest" description="Disordered" evidence="1">
    <location>
        <begin position="45"/>
        <end position="72"/>
    </location>
</feature>
<dbReference type="EMBL" id="VIWY01000003">
    <property type="protein sequence ID" value="TWG20650.1"/>
    <property type="molecule type" value="Genomic_DNA"/>
</dbReference>
<evidence type="ECO:0000256" key="1">
    <source>
        <dbReference type="SAM" id="MobiDB-lite"/>
    </source>
</evidence>
<sequence length="181" mass="19254">MDAYRRIAPPGRRASRTVAAGAVAVFVTAALIAAVLAHLDRRAPATVSPPARPHTGLGARPEPWPQESAGGARAELEFTRRDDLAALDLRGQYAAELAAPPAGRSDPAAVLAEHQRLRRGIASDEHQVVLLRDTDLAHPADRAGAWLTVALGDFPDGPAVTAWCRTIAAQHCVPRRLDPPR</sequence>
<name>A0A561W9W6_ACTTI</name>